<sequence length="309" mass="33234">MLSIQRGVAQFTLALALLGTALQVTAAPRTLDTANGPITLEGQPQRVVTLDETALDVALSVGIQPVGTLATRGGTEVAPYLAEHLQDKIAIVGSVREPNLEAILRLKPDLILAPANFSAVFYDKLAKIAPTIQPKGSSLDMPWQDLSRVYAQALDQEAELDLQLNKISAALQSYRQQQAAPLNVSVLRWNPQGPIIMSSQLFAGQMLREAGLNTIALADRITDKPHSDTLSLENLTQADGDWIFLATLNAEGQQALEQAKQQPAFQRLTAVKNNHLLAVDGQVWSSGSGPLAAQVVLKGLQRLADHAEH</sequence>
<evidence type="ECO:0000256" key="2">
    <source>
        <dbReference type="ARBA" id="ARBA00008814"/>
    </source>
</evidence>
<dbReference type="Pfam" id="PF01497">
    <property type="entry name" value="Peripla_BP_2"/>
    <property type="match status" value="1"/>
</dbReference>
<protein>
    <recommendedName>
        <fullName evidence="7">Fe/B12 periplasmic-binding domain-containing protein</fullName>
    </recommendedName>
</protein>
<dbReference type="AlphaFoldDB" id="A0A0K1XHC6"/>
<evidence type="ECO:0000256" key="3">
    <source>
        <dbReference type="ARBA" id="ARBA00022448"/>
    </source>
</evidence>
<evidence type="ECO:0000256" key="1">
    <source>
        <dbReference type="ARBA" id="ARBA00004196"/>
    </source>
</evidence>
<dbReference type="EMBL" id="CP012365">
    <property type="protein sequence ID" value="AKX60568.1"/>
    <property type="molecule type" value="Genomic_DNA"/>
</dbReference>
<dbReference type="CDD" id="cd01146">
    <property type="entry name" value="FhuD"/>
    <property type="match status" value="1"/>
</dbReference>
<keyword evidence="5 6" id="KW-0732">Signal</keyword>
<feature type="signal peptide" evidence="6">
    <location>
        <begin position="1"/>
        <end position="26"/>
    </location>
</feature>
<dbReference type="SUPFAM" id="SSF53807">
    <property type="entry name" value="Helical backbone' metal receptor"/>
    <property type="match status" value="1"/>
</dbReference>
<evidence type="ECO:0000256" key="4">
    <source>
        <dbReference type="ARBA" id="ARBA00022496"/>
    </source>
</evidence>
<gene>
    <name evidence="8" type="ORF">AKN88_05315</name>
</gene>
<evidence type="ECO:0000259" key="7">
    <source>
        <dbReference type="PROSITE" id="PS50983"/>
    </source>
</evidence>
<keyword evidence="4" id="KW-0406">Ion transport</keyword>
<dbReference type="PANTHER" id="PTHR30532:SF25">
    <property type="entry name" value="IRON(III) DICITRATE-BINDING PERIPLASMIC PROTEIN"/>
    <property type="match status" value="1"/>
</dbReference>
<evidence type="ECO:0000313" key="9">
    <source>
        <dbReference type="Proteomes" id="UP000063953"/>
    </source>
</evidence>
<accession>A0A0K1XHC6</accession>
<dbReference type="Proteomes" id="UP000063953">
    <property type="component" value="Chromosome"/>
</dbReference>
<feature type="domain" description="Fe/B12 periplasmic-binding" evidence="7">
    <location>
        <begin position="46"/>
        <end position="308"/>
    </location>
</feature>
<feature type="chain" id="PRO_5005472233" description="Fe/B12 periplasmic-binding domain-containing protein" evidence="6">
    <location>
        <begin position="27"/>
        <end position="309"/>
    </location>
</feature>
<name>A0A0K1XHC6_9GAMM</name>
<dbReference type="Gene3D" id="3.40.50.1980">
    <property type="entry name" value="Nitrogenase molybdenum iron protein domain"/>
    <property type="match status" value="2"/>
</dbReference>
<dbReference type="GO" id="GO:1901678">
    <property type="term" value="P:iron coordination entity transport"/>
    <property type="evidence" value="ECO:0007669"/>
    <property type="project" value="UniProtKB-ARBA"/>
</dbReference>
<reference evidence="8 9" key="1">
    <citation type="journal article" date="2015" name="Genome Announc.">
        <title>Genome Sequences of Oblitimonas alkaliphila gen. nov. sp. nov. (Proposed), a Novel Bacterium of the Pseudomonadaceae Family.</title>
        <authorList>
            <person name="Lauer A.C."/>
            <person name="Nicholson A.C."/>
            <person name="Humrighouse B.W."/>
            <person name="Emery B."/>
            <person name="Drobish A."/>
            <person name="Juieng P."/>
            <person name="Loparev V."/>
            <person name="McQuiston J.R."/>
        </authorList>
    </citation>
    <scope>NUCLEOTIDE SEQUENCE [LARGE SCALE GENOMIC DNA]</scope>
    <source>
        <strain evidence="8 9">E5571</strain>
    </source>
</reference>
<keyword evidence="4" id="KW-0408">Iron</keyword>
<comment type="similarity">
    <text evidence="2">Belongs to the bacterial solute-binding protein 8 family.</text>
</comment>
<dbReference type="PANTHER" id="PTHR30532">
    <property type="entry name" value="IRON III DICITRATE-BINDING PERIPLASMIC PROTEIN"/>
    <property type="match status" value="1"/>
</dbReference>
<organism evidence="8 9">
    <name type="scientific">Thiopseudomonas alkaliphila</name>
    <dbReference type="NCBI Taxonomy" id="1697053"/>
    <lineage>
        <taxon>Bacteria</taxon>
        <taxon>Pseudomonadati</taxon>
        <taxon>Pseudomonadota</taxon>
        <taxon>Gammaproteobacteria</taxon>
        <taxon>Pseudomonadales</taxon>
        <taxon>Pseudomonadaceae</taxon>
        <taxon>Thiopseudomonas</taxon>
    </lineage>
</organism>
<keyword evidence="4" id="KW-0410">Iron transport</keyword>
<dbReference type="PROSITE" id="PS50983">
    <property type="entry name" value="FE_B12_PBP"/>
    <property type="match status" value="1"/>
</dbReference>
<keyword evidence="3" id="KW-0813">Transport</keyword>
<evidence type="ECO:0000256" key="5">
    <source>
        <dbReference type="ARBA" id="ARBA00022729"/>
    </source>
</evidence>
<dbReference type="InterPro" id="IPR002491">
    <property type="entry name" value="ABC_transptr_periplasmic_BD"/>
</dbReference>
<dbReference type="GO" id="GO:0030288">
    <property type="term" value="C:outer membrane-bounded periplasmic space"/>
    <property type="evidence" value="ECO:0007669"/>
    <property type="project" value="TreeGrafter"/>
</dbReference>
<dbReference type="InterPro" id="IPR051313">
    <property type="entry name" value="Bact_iron-sidero_bind"/>
</dbReference>
<evidence type="ECO:0000256" key="6">
    <source>
        <dbReference type="SAM" id="SignalP"/>
    </source>
</evidence>
<comment type="subcellular location">
    <subcellularLocation>
        <location evidence="1">Cell envelope</location>
    </subcellularLocation>
</comment>
<dbReference type="STRING" id="1697053.AKN87_07740"/>
<keyword evidence="9" id="KW-1185">Reference proteome</keyword>
<evidence type="ECO:0000313" key="8">
    <source>
        <dbReference type="EMBL" id="AKX60568.1"/>
    </source>
</evidence>
<proteinExistence type="inferred from homology"/>